<dbReference type="Pfam" id="PF00392">
    <property type="entry name" value="GntR"/>
    <property type="match status" value="1"/>
</dbReference>
<dbReference type="SUPFAM" id="SSF46785">
    <property type="entry name" value="Winged helix' DNA-binding domain"/>
    <property type="match status" value="1"/>
</dbReference>
<dbReference type="GO" id="GO:0003700">
    <property type="term" value="F:DNA-binding transcription factor activity"/>
    <property type="evidence" value="ECO:0007669"/>
    <property type="project" value="InterPro"/>
</dbReference>
<keyword evidence="6" id="KW-1185">Reference proteome</keyword>
<dbReference type="SUPFAM" id="SSF48008">
    <property type="entry name" value="GntR ligand-binding domain-like"/>
    <property type="match status" value="1"/>
</dbReference>
<dbReference type="Proteomes" id="UP000319148">
    <property type="component" value="Unassembled WGS sequence"/>
</dbReference>
<keyword evidence="1" id="KW-0805">Transcription regulation</keyword>
<dbReference type="PROSITE" id="PS50949">
    <property type="entry name" value="HTH_GNTR"/>
    <property type="match status" value="1"/>
</dbReference>
<dbReference type="InterPro" id="IPR036388">
    <property type="entry name" value="WH-like_DNA-bd_sf"/>
</dbReference>
<feature type="domain" description="HTH gntR-type" evidence="4">
    <location>
        <begin position="14"/>
        <end position="81"/>
    </location>
</feature>
<evidence type="ECO:0000256" key="2">
    <source>
        <dbReference type="ARBA" id="ARBA00023125"/>
    </source>
</evidence>
<organism evidence="5 6">
    <name type="scientific">Emcibacter nanhaiensis</name>
    <dbReference type="NCBI Taxonomy" id="1505037"/>
    <lineage>
        <taxon>Bacteria</taxon>
        <taxon>Pseudomonadati</taxon>
        <taxon>Pseudomonadota</taxon>
        <taxon>Alphaproteobacteria</taxon>
        <taxon>Emcibacterales</taxon>
        <taxon>Emcibacteraceae</taxon>
        <taxon>Emcibacter</taxon>
    </lineage>
</organism>
<comment type="caution">
    <text evidence="5">The sequence shown here is derived from an EMBL/GenBank/DDBJ whole genome shotgun (WGS) entry which is preliminary data.</text>
</comment>
<dbReference type="InterPro" id="IPR008920">
    <property type="entry name" value="TF_FadR/GntR_C"/>
</dbReference>
<dbReference type="RefSeq" id="WP_139940552.1">
    <property type="nucleotide sequence ID" value="NZ_JBHSYP010000027.1"/>
</dbReference>
<sequence>MSALMEKTELGESKSLTGRTYEELRSDILRGRIAPDKKLRLKDLQERFSTSLSVVREALARLSSEGLVRALDQRGFVTASLTLADLKDLLQTRRQIESIAIKQAIELGTPQWEADVSAAYAALATLDQKHGEKNYLSEDWIRAHEAFHQRLIEGCQSKTLTAICTGLSERIQRYRYLSVSLAPHRDAPGEHKEILQAVLARDVALAQAVLDKHYARTEQILTDAWSSVESQNNSRDD</sequence>
<evidence type="ECO:0000259" key="4">
    <source>
        <dbReference type="PROSITE" id="PS50949"/>
    </source>
</evidence>
<dbReference type="PANTHER" id="PTHR43537:SF20">
    <property type="entry name" value="HTH-TYPE TRANSCRIPTIONAL REPRESSOR GLAR"/>
    <property type="match status" value="1"/>
</dbReference>
<dbReference type="Gene3D" id="1.10.10.10">
    <property type="entry name" value="Winged helix-like DNA-binding domain superfamily/Winged helix DNA-binding domain"/>
    <property type="match status" value="1"/>
</dbReference>
<accession>A0A501PJE0</accession>
<evidence type="ECO:0000256" key="3">
    <source>
        <dbReference type="ARBA" id="ARBA00023163"/>
    </source>
</evidence>
<dbReference type="Pfam" id="PF07729">
    <property type="entry name" value="FCD"/>
    <property type="match status" value="1"/>
</dbReference>
<evidence type="ECO:0000256" key="1">
    <source>
        <dbReference type="ARBA" id="ARBA00023015"/>
    </source>
</evidence>
<dbReference type="SMART" id="SM00345">
    <property type="entry name" value="HTH_GNTR"/>
    <property type="match status" value="1"/>
</dbReference>
<name>A0A501PJE0_9PROT</name>
<protein>
    <submittedName>
        <fullName evidence="5">GntR family transcriptional regulator</fullName>
    </submittedName>
</protein>
<dbReference type="GO" id="GO:0003677">
    <property type="term" value="F:DNA binding"/>
    <property type="evidence" value="ECO:0007669"/>
    <property type="project" value="UniProtKB-KW"/>
</dbReference>
<gene>
    <name evidence="5" type="ORF">FIV46_08790</name>
</gene>
<dbReference type="OrthoDB" id="9812645at2"/>
<dbReference type="InterPro" id="IPR036390">
    <property type="entry name" value="WH_DNA-bd_sf"/>
</dbReference>
<dbReference type="EMBL" id="VFIY01000008">
    <property type="protein sequence ID" value="TPD60142.1"/>
    <property type="molecule type" value="Genomic_DNA"/>
</dbReference>
<dbReference type="PANTHER" id="PTHR43537">
    <property type="entry name" value="TRANSCRIPTIONAL REGULATOR, GNTR FAMILY"/>
    <property type="match status" value="1"/>
</dbReference>
<evidence type="ECO:0000313" key="5">
    <source>
        <dbReference type="EMBL" id="TPD60142.1"/>
    </source>
</evidence>
<keyword evidence="2" id="KW-0238">DNA-binding</keyword>
<keyword evidence="3" id="KW-0804">Transcription</keyword>
<dbReference type="AlphaFoldDB" id="A0A501PJE0"/>
<dbReference type="InterPro" id="IPR011711">
    <property type="entry name" value="GntR_C"/>
</dbReference>
<reference evidence="6" key="1">
    <citation type="submission" date="2019-06" db="EMBL/GenBank/DDBJ databases">
        <title>The complete genome of Emcibacter congregatus ZYLT.</title>
        <authorList>
            <person name="Zhao Z."/>
        </authorList>
    </citation>
    <scope>NUCLEOTIDE SEQUENCE [LARGE SCALE GENOMIC DNA]</scope>
    <source>
        <strain evidence="6">MCCC 1A06723</strain>
    </source>
</reference>
<proteinExistence type="predicted"/>
<evidence type="ECO:0000313" key="6">
    <source>
        <dbReference type="Proteomes" id="UP000319148"/>
    </source>
</evidence>
<dbReference type="Gene3D" id="1.20.120.530">
    <property type="entry name" value="GntR ligand-binding domain-like"/>
    <property type="match status" value="1"/>
</dbReference>
<dbReference type="InterPro" id="IPR000524">
    <property type="entry name" value="Tscrpt_reg_HTH_GntR"/>
</dbReference>
<dbReference type="SMART" id="SM00895">
    <property type="entry name" value="FCD"/>
    <property type="match status" value="1"/>
</dbReference>